<dbReference type="Proteomes" id="UP001342631">
    <property type="component" value="Unassembled WGS sequence"/>
</dbReference>
<comment type="caution">
    <text evidence="1">The sequence shown here is derived from an EMBL/GenBank/DDBJ whole genome shotgun (WGS) entry which is preliminary data.</text>
</comment>
<sequence>MTQAALRLQFLDELLERQVLVLVGGQGGVAHPGQQLPERELRRDVGAKHEGVDEEADEAFRLSASTACDGRTDGDVLLAGVARQQHLEGGQQGHEGRDAFTLAEVRERIGQGQVHGQGRTALGLHCGTRLVRGQLQQGGRAGELLLPVPQLCLQHLPLQP</sequence>
<proteinExistence type="predicted"/>
<name>A0ABQ6R142_9BACT</name>
<accession>A0ABQ6R142</accession>
<protein>
    <submittedName>
        <fullName evidence="1">Uncharacterized protein</fullName>
    </submittedName>
</protein>
<organism evidence="1 2">
    <name type="scientific">Corallococcus caeni</name>
    <dbReference type="NCBI Taxonomy" id="3082388"/>
    <lineage>
        <taxon>Bacteria</taxon>
        <taxon>Pseudomonadati</taxon>
        <taxon>Myxococcota</taxon>
        <taxon>Myxococcia</taxon>
        <taxon>Myxococcales</taxon>
        <taxon>Cystobacterineae</taxon>
        <taxon>Myxococcaceae</taxon>
        <taxon>Corallococcus</taxon>
    </lineage>
</organism>
<keyword evidence="2" id="KW-1185">Reference proteome</keyword>
<reference evidence="1 2" key="1">
    <citation type="journal article" date="2024" name="Arch. Microbiol.">
        <title>Corallococcus caeni sp. nov., a novel myxobacterium isolated from activated sludge.</title>
        <authorList>
            <person name="Tomita S."/>
            <person name="Nakai R."/>
            <person name="Kuroda K."/>
            <person name="Kurashita H."/>
            <person name="Hatamoto M."/>
            <person name="Yamaguchi T."/>
            <person name="Narihiro T."/>
        </authorList>
    </citation>
    <scope>NUCLEOTIDE SEQUENCE [LARGE SCALE GENOMIC DNA]</scope>
    <source>
        <strain evidence="1 2">NO1</strain>
    </source>
</reference>
<dbReference type="EMBL" id="BTTX01000007">
    <property type="protein sequence ID" value="GMU10020.1"/>
    <property type="molecule type" value="Genomic_DNA"/>
</dbReference>
<gene>
    <name evidence="1" type="ORF">ASNO1_62740</name>
</gene>
<evidence type="ECO:0000313" key="1">
    <source>
        <dbReference type="EMBL" id="GMU10020.1"/>
    </source>
</evidence>
<evidence type="ECO:0000313" key="2">
    <source>
        <dbReference type="Proteomes" id="UP001342631"/>
    </source>
</evidence>